<reference evidence="2" key="1">
    <citation type="submission" date="2009-05" db="EMBL/GenBank/DDBJ databases">
        <title>The genome sequence of Ajellomyces capsulatus strain H143.</title>
        <authorList>
            <person name="Champion M."/>
            <person name="Cuomo C.A."/>
            <person name="Ma L.-J."/>
            <person name="Henn M.R."/>
            <person name="Sil A."/>
            <person name="Goldman B."/>
            <person name="Young S.K."/>
            <person name="Kodira C.D."/>
            <person name="Zeng Q."/>
            <person name="Koehrsen M."/>
            <person name="Alvarado L."/>
            <person name="Berlin A.M."/>
            <person name="Borenstein D."/>
            <person name="Chen Z."/>
            <person name="Engels R."/>
            <person name="Freedman E."/>
            <person name="Gellesch M."/>
            <person name="Goldberg J."/>
            <person name="Griggs A."/>
            <person name="Gujja S."/>
            <person name="Heiman D.I."/>
            <person name="Hepburn T.A."/>
            <person name="Howarth C."/>
            <person name="Jen D."/>
            <person name="Larson L."/>
            <person name="Lewis B."/>
            <person name="Mehta T."/>
            <person name="Park D."/>
            <person name="Pearson M."/>
            <person name="Roberts A."/>
            <person name="Saif S."/>
            <person name="Shea T.D."/>
            <person name="Shenoy N."/>
            <person name="Sisk P."/>
            <person name="Stolte C."/>
            <person name="Sykes S."/>
            <person name="Walk T."/>
            <person name="White J."/>
            <person name="Yandava C."/>
            <person name="Klein B."/>
            <person name="McEwen J.G."/>
            <person name="Puccia R."/>
            <person name="Goldman G.H."/>
            <person name="Felipe M.S."/>
            <person name="Nino-Vega G."/>
            <person name="San-Blas G."/>
            <person name="Taylor J.W."/>
            <person name="Mendoza L."/>
            <person name="Galagan J.E."/>
            <person name="Nusbaum C."/>
            <person name="Birren B.W."/>
        </authorList>
    </citation>
    <scope>NUCLEOTIDE SEQUENCE [LARGE SCALE GENOMIC DNA]</scope>
    <source>
        <strain evidence="2">H143</strain>
    </source>
</reference>
<dbReference type="HOGENOM" id="CLU_1414797_0_0_1"/>
<protein>
    <submittedName>
        <fullName evidence="1">Uncharacterized protein</fullName>
    </submittedName>
</protein>
<evidence type="ECO:0000313" key="1">
    <source>
        <dbReference type="EMBL" id="EER36526.1"/>
    </source>
</evidence>
<proteinExistence type="predicted"/>
<accession>C6HT79</accession>
<gene>
    <name evidence="1" type="ORF">HCDG_09410</name>
</gene>
<evidence type="ECO:0000313" key="2">
    <source>
        <dbReference type="Proteomes" id="UP000002624"/>
    </source>
</evidence>
<sequence>MSPPFWINFISTPQRDSVAGRGTPAVKMNGGFGLIHDRPCQQCYTSEYPEIEFVPPCIGGAIDELFARATARANQGPTSDILRTHFGRSHRSIYQFPHRHDHSSRDACTDWCPASEEYQRNMIRNIYGDPVPYKLTPSPCPPSDTAIPRTLPQRVQRIKPHECALGIAYLLEIGDLNHHRYMATQLAAKLGR</sequence>
<dbReference type="Proteomes" id="UP000002624">
    <property type="component" value="Unassembled WGS sequence"/>
</dbReference>
<organism evidence="1 2">
    <name type="scientific">Ajellomyces capsulatus (strain H143)</name>
    <name type="common">Darling's disease fungus</name>
    <name type="synonym">Histoplasma capsulatum</name>
    <dbReference type="NCBI Taxonomy" id="544712"/>
    <lineage>
        <taxon>Eukaryota</taxon>
        <taxon>Fungi</taxon>
        <taxon>Dikarya</taxon>
        <taxon>Ascomycota</taxon>
        <taxon>Pezizomycotina</taxon>
        <taxon>Eurotiomycetes</taxon>
        <taxon>Eurotiomycetidae</taxon>
        <taxon>Onygenales</taxon>
        <taxon>Ajellomycetaceae</taxon>
        <taxon>Histoplasma</taxon>
    </lineage>
</organism>
<dbReference type="VEuPathDB" id="FungiDB:HCDG_09410"/>
<dbReference type="OMA" id="WINFIST"/>
<dbReference type="EMBL" id="GG692440">
    <property type="protein sequence ID" value="EER36526.1"/>
    <property type="molecule type" value="Genomic_DNA"/>
</dbReference>
<dbReference type="AlphaFoldDB" id="C6HT79"/>
<name>C6HT79_AJECH</name>
<dbReference type="OrthoDB" id="4187756at2759"/>